<organism evidence="2 3">
    <name type="scientific">Staphylococcus piscifermentans</name>
    <dbReference type="NCBI Taxonomy" id="70258"/>
    <lineage>
        <taxon>Bacteria</taxon>
        <taxon>Bacillati</taxon>
        <taxon>Bacillota</taxon>
        <taxon>Bacilli</taxon>
        <taxon>Bacillales</taxon>
        <taxon>Staphylococcaceae</taxon>
        <taxon>Staphylococcus</taxon>
    </lineage>
</organism>
<dbReference type="Gene3D" id="3.40.50.2000">
    <property type="entry name" value="Glycogen Phosphorylase B"/>
    <property type="match status" value="2"/>
</dbReference>
<feature type="domain" description="Glycosyl transferase family 1" evidence="1">
    <location>
        <begin position="236"/>
        <end position="395"/>
    </location>
</feature>
<dbReference type="InterPro" id="IPR001296">
    <property type="entry name" value="Glyco_trans_1"/>
</dbReference>
<evidence type="ECO:0000259" key="1">
    <source>
        <dbReference type="Pfam" id="PF00534"/>
    </source>
</evidence>
<dbReference type="AlphaFoldDB" id="A0A239TJA5"/>
<dbReference type="PANTHER" id="PTHR45947:SF3">
    <property type="entry name" value="SULFOQUINOVOSYL TRANSFERASE SQD2"/>
    <property type="match status" value="1"/>
</dbReference>
<gene>
    <name evidence="2" type="ORF">SPI02_10890</name>
</gene>
<dbReference type="OrthoDB" id="9806653at2"/>
<dbReference type="PANTHER" id="PTHR45947">
    <property type="entry name" value="SULFOQUINOVOSYL TRANSFERASE SQD2"/>
    <property type="match status" value="1"/>
</dbReference>
<dbReference type="GO" id="GO:0016757">
    <property type="term" value="F:glycosyltransferase activity"/>
    <property type="evidence" value="ECO:0007669"/>
    <property type="project" value="InterPro"/>
</dbReference>
<dbReference type="RefSeq" id="WP_095103211.1">
    <property type="nucleotide sequence ID" value="NZ_BKAR01000011.1"/>
</dbReference>
<dbReference type="SUPFAM" id="SSF53756">
    <property type="entry name" value="UDP-Glycosyltransferase/glycogen phosphorylase"/>
    <property type="match status" value="1"/>
</dbReference>
<dbReference type="Proteomes" id="UP000321736">
    <property type="component" value="Unassembled WGS sequence"/>
</dbReference>
<comment type="caution">
    <text evidence="2">The sequence shown here is derived from an EMBL/GenBank/DDBJ whole genome shotgun (WGS) entry which is preliminary data.</text>
</comment>
<dbReference type="Pfam" id="PF00534">
    <property type="entry name" value="Glycos_transf_1"/>
    <property type="match status" value="1"/>
</dbReference>
<name>A0A239TJA5_9STAP</name>
<proteinExistence type="predicted"/>
<protein>
    <submittedName>
        <fullName evidence="2">Glycosyl transferase family 1</fullName>
    </submittedName>
</protein>
<reference evidence="2 3" key="1">
    <citation type="submission" date="2019-07" db="EMBL/GenBank/DDBJ databases">
        <title>Whole genome shotgun sequence of Staphylococcus piscifermentans NBRC 109625.</title>
        <authorList>
            <person name="Hosoyama A."/>
            <person name="Uohara A."/>
            <person name="Ohji S."/>
            <person name="Ichikawa N."/>
        </authorList>
    </citation>
    <scope>NUCLEOTIDE SEQUENCE [LARGE SCALE GENOMIC DNA]</scope>
    <source>
        <strain evidence="2 3">NBRC 109625</strain>
    </source>
</reference>
<dbReference type="InterPro" id="IPR050194">
    <property type="entry name" value="Glycosyltransferase_grp1"/>
</dbReference>
<keyword evidence="3" id="KW-1185">Reference proteome</keyword>
<keyword evidence="2" id="KW-0808">Transferase</keyword>
<evidence type="ECO:0000313" key="3">
    <source>
        <dbReference type="Proteomes" id="UP000321736"/>
    </source>
</evidence>
<accession>A0A239TJA5</accession>
<sequence length="423" mass="48127">MHKELILLTNYFPYYKGEEYLEEEINYLAEEFDHITVIPTMVSPSMQLTRTVPGSATVLDLPFPQGLKDKAVNFLKTAPHIILNRSRLQGIGQNAGSLNPYKWLYNLYFEARTDAIYYDLIHSGLLPENDKDTQLYLYSYWFYITANLGTKLKYEYYGDTSIPLISRGHGYDVNDYIKPFSFLPMRKGMLSRVDTLYPVSDTSSQYLQKKFPKYADKIETRRLGVGKGDFQVSERNPMLIVSCSTIRQLKRLDVIIDALAKLKEAGYVFKWVHIGDGPDTEKIKARAAEKLNADEYEFIGRLPNQEVRQWYHDHNPSLFVNTSESEGVPVSVMEAMANAIPVVASDVGGTAEIVKPEYNGLLIGADLNVDATASAIEDFIQMSDEQYLQYAKGAYQSWKDLSDSETLYTSFAQALVERGQDCR</sequence>
<evidence type="ECO:0000313" key="2">
    <source>
        <dbReference type="EMBL" id="GEP84504.1"/>
    </source>
</evidence>
<dbReference type="EMBL" id="BKAR01000011">
    <property type="protein sequence ID" value="GEP84504.1"/>
    <property type="molecule type" value="Genomic_DNA"/>
</dbReference>